<dbReference type="SMART" id="SM00825">
    <property type="entry name" value="PKS_KS"/>
    <property type="match status" value="1"/>
</dbReference>
<dbReference type="InterPro" id="IPR000794">
    <property type="entry name" value="Beta-ketoacyl_synthase"/>
</dbReference>
<feature type="domain" description="Ketosynthase family 3 (KS3)" evidence="4">
    <location>
        <begin position="7"/>
        <end position="408"/>
    </location>
</feature>
<dbReference type="Pfam" id="PF00109">
    <property type="entry name" value="ketoacyl-synt"/>
    <property type="match status" value="1"/>
</dbReference>
<dbReference type="PANTHER" id="PTHR11712:SF336">
    <property type="entry name" value="3-OXOACYL-[ACYL-CARRIER-PROTEIN] SYNTHASE, MITOCHONDRIAL"/>
    <property type="match status" value="1"/>
</dbReference>
<evidence type="ECO:0000259" key="4">
    <source>
        <dbReference type="PROSITE" id="PS52004"/>
    </source>
</evidence>
<dbReference type="SUPFAM" id="SSF53901">
    <property type="entry name" value="Thiolase-like"/>
    <property type="match status" value="2"/>
</dbReference>
<accession>A0A1G9CD78</accession>
<dbReference type="STRING" id="380244.SAMN05216298_0274"/>
<dbReference type="GO" id="GO:0005829">
    <property type="term" value="C:cytosol"/>
    <property type="evidence" value="ECO:0007669"/>
    <property type="project" value="TreeGrafter"/>
</dbReference>
<evidence type="ECO:0000256" key="2">
    <source>
        <dbReference type="ARBA" id="ARBA00022679"/>
    </source>
</evidence>
<dbReference type="PROSITE" id="PS52004">
    <property type="entry name" value="KS3_2"/>
    <property type="match status" value="1"/>
</dbReference>
<evidence type="ECO:0000256" key="1">
    <source>
        <dbReference type="ARBA" id="ARBA00008467"/>
    </source>
</evidence>
<dbReference type="InterPro" id="IPR018201">
    <property type="entry name" value="Ketoacyl_synth_AS"/>
</dbReference>
<evidence type="ECO:0000313" key="6">
    <source>
        <dbReference type="Proteomes" id="UP000198662"/>
    </source>
</evidence>
<evidence type="ECO:0000256" key="3">
    <source>
        <dbReference type="RuleBase" id="RU003694"/>
    </source>
</evidence>
<dbReference type="AlphaFoldDB" id="A0A1G9CD78"/>
<dbReference type="Pfam" id="PF02801">
    <property type="entry name" value="Ketoacyl-synt_C"/>
    <property type="match status" value="1"/>
</dbReference>
<dbReference type="CDD" id="cd00834">
    <property type="entry name" value="KAS_I_II"/>
    <property type="match status" value="1"/>
</dbReference>
<dbReference type="PANTHER" id="PTHR11712">
    <property type="entry name" value="POLYKETIDE SYNTHASE-RELATED"/>
    <property type="match status" value="1"/>
</dbReference>
<reference evidence="6" key="1">
    <citation type="submission" date="2016-10" db="EMBL/GenBank/DDBJ databases">
        <authorList>
            <person name="Varghese N."/>
            <person name="Submissions S."/>
        </authorList>
    </citation>
    <scope>NUCLEOTIDE SEQUENCE [LARGE SCALE GENOMIC DNA]</scope>
    <source>
        <strain evidence="6">CGMCC 4.3147</strain>
    </source>
</reference>
<gene>
    <name evidence="5" type="ORF">SAMN05216298_0274</name>
</gene>
<dbReference type="InterPro" id="IPR014031">
    <property type="entry name" value="Ketoacyl_synth_C"/>
</dbReference>
<keyword evidence="2 3" id="KW-0808">Transferase</keyword>
<dbReference type="OrthoDB" id="9808669at2"/>
<dbReference type="GO" id="GO:0004315">
    <property type="term" value="F:3-oxoacyl-[acyl-carrier-protein] synthase activity"/>
    <property type="evidence" value="ECO:0007669"/>
    <property type="project" value="InterPro"/>
</dbReference>
<dbReference type="PROSITE" id="PS00606">
    <property type="entry name" value="KS3_1"/>
    <property type="match status" value="1"/>
</dbReference>
<dbReference type="GO" id="GO:0006633">
    <property type="term" value="P:fatty acid biosynthetic process"/>
    <property type="evidence" value="ECO:0007669"/>
    <property type="project" value="InterPro"/>
</dbReference>
<organism evidence="5 6">
    <name type="scientific">Glycomyces sambucus</name>
    <dbReference type="NCBI Taxonomy" id="380244"/>
    <lineage>
        <taxon>Bacteria</taxon>
        <taxon>Bacillati</taxon>
        <taxon>Actinomycetota</taxon>
        <taxon>Actinomycetes</taxon>
        <taxon>Glycomycetales</taxon>
        <taxon>Glycomycetaceae</taxon>
        <taxon>Glycomyces</taxon>
    </lineage>
</organism>
<dbReference type="RefSeq" id="WP_091041504.1">
    <property type="nucleotide sequence ID" value="NZ_FNGF01000001.1"/>
</dbReference>
<proteinExistence type="inferred from homology"/>
<sequence>MKQRTVDHVVAVTGIGALAPGGIGARAFWDALFAVPRHRPVRSVEGFDPSMWLGFKDAKRLDRVSQMAVAAADEALRDAGLLAHPDAGPATPDGTALLAGIDPERTAVSLGTGIGGVATLEAQMGVRERRGNRLVSPFTVPMTMPNAPAAALSLRYGLRGSAQTITTACASATDAIAAGARLIAEGRADLVVTGGADHSLTPTCIAGFRNMRALSPTGVSRPFDTGRDGLAASESAGVLVLEPLAAALDRGARVYMTVLGAGSSSDAHHITSPAPHGAGALRCMTEALDDADLRPGDIAHVNAHGTSTPAGDLAEAQALAALFGAHRPPVTSIKGVTGHSFGAAGGIEAVAVALTIAGRTLPPTIGHERAGEGIEADIVTAPRDWTPGPVISNSFGFGGHNASVVFGPAPAA</sequence>
<dbReference type="InterPro" id="IPR020841">
    <property type="entry name" value="PKS_Beta-ketoAc_synthase_dom"/>
</dbReference>
<dbReference type="InterPro" id="IPR016039">
    <property type="entry name" value="Thiolase-like"/>
</dbReference>
<evidence type="ECO:0000313" key="5">
    <source>
        <dbReference type="EMBL" id="SDK49609.1"/>
    </source>
</evidence>
<dbReference type="Gene3D" id="3.40.47.10">
    <property type="match status" value="1"/>
</dbReference>
<protein>
    <submittedName>
        <fullName evidence="5">3-oxoacyl-[acyl-carrier-protein] synthase II</fullName>
    </submittedName>
</protein>
<keyword evidence="6" id="KW-1185">Reference proteome</keyword>
<dbReference type="EMBL" id="FNGF01000001">
    <property type="protein sequence ID" value="SDK49609.1"/>
    <property type="molecule type" value="Genomic_DNA"/>
</dbReference>
<name>A0A1G9CD78_9ACTN</name>
<dbReference type="Proteomes" id="UP000198662">
    <property type="component" value="Unassembled WGS sequence"/>
</dbReference>
<comment type="similarity">
    <text evidence="1 3">Belongs to the thiolase-like superfamily. Beta-ketoacyl-ACP synthases family.</text>
</comment>
<dbReference type="InterPro" id="IPR014030">
    <property type="entry name" value="Ketoacyl_synth_N"/>
</dbReference>